<gene>
    <name evidence="3" type="ORF">J1792_02230</name>
</gene>
<evidence type="ECO:0000313" key="4">
    <source>
        <dbReference type="Proteomes" id="UP000664781"/>
    </source>
</evidence>
<reference evidence="3" key="1">
    <citation type="submission" date="2021-03" db="EMBL/GenBank/DDBJ databases">
        <title>Streptomyces strains.</title>
        <authorList>
            <person name="Lund M.B."/>
            <person name="Toerring T."/>
        </authorList>
    </citation>
    <scope>NUCLEOTIDE SEQUENCE</scope>
    <source>
        <strain evidence="3">JCM 4242</strain>
    </source>
</reference>
<dbReference type="InterPro" id="IPR006059">
    <property type="entry name" value="SBP"/>
</dbReference>
<evidence type="ECO:0000256" key="2">
    <source>
        <dbReference type="ARBA" id="ARBA00022448"/>
    </source>
</evidence>
<comment type="similarity">
    <text evidence="1">Belongs to the bacterial solute-binding protein 1 family.</text>
</comment>
<dbReference type="RefSeq" id="WP_086566060.1">
    <property type="nucleotide sequence ID" value="NZ_JAFMOF010000001.1"/>
</dbReference>
<evidence type="ECO:0000313" key="3">
    <source>
        <dbReference type="EMBL" id="MBO0651659.1"/>
    </source>
</evidence>
<name>A0A939JPM1_9ACTN</name>
<protein>
    <submittedName>
        <fullName evidence="3">Carbohydrate ABC transporter substrate-binding protein</fullName>
    </submittedName>
</protein>
<evidence type="ECO:0000256" key="1">
    <source>
        <dbReference type="ARBA" id="ARBA00008520"/>
    </source>
</evidence>
<dbReference type="InterPro" id="IPR050490">
    <property type="entry name" value="Bact_solute-bd_prot1"/>
</dbReference>
<comment type="caution">
    <text evidence="3">The sequence shown here is derived from an EMBL/GenBank/DDBJ whole genome shotgun (WGS) entry which is preliminary data.</text>
</comment>
<sequence>MRRATRTSPTASPTATPSTRAIRGALSLVVAGGLALTAAGCGGDDGGKKGGASGEPVPGKSDVIPHTVQLPKLDGQKLKVTAVWTGAEQKSFTKVLDEFAKRTGAEVSFVPSGDDMSAFIGSKVAGGDPPDVAILQQPGVLREFAKKGWLKPLGAEANAQLEKNYAKGWRDLGASEGKQYGVYFKAANKSLVWYNTKIFEAAGAKEPKNWQEFLRTAQAIADYGVAPVSVGGADGWTLTDWFENVYLSQAGREKYDQLTQHKIKWTDPSVKDALTTLAQLFGTKQLLAGGNDGALQTQFPASVSQTFSGGEKAKAAMVFEGDFSVATIAGTKAKIGTDAKVFPFPAVGSRSPVVTGGDVGVALKDGQAAQALLTFLASPDAAGIWAKDGGFVSPNKNLPLTVYPDQVMGSIAKAVVAAGDDFRFDMSDQAPAAFGGKPGQGEWKQLQDFLRNPKDVEGTQQRLETDAAKAFTG</sequence>
<dbReference type="SUPFAM" id="SSF53850">
    <property type="entry name" value="Periplasmic binding protein-like II"/>
    <property type="match status" value="1"/>
</dbReference>
<accession>A0A939JPM1</accession>
<keyword evidence="4" id="KW-1185">Reference proteome</keyword>
<dbReference type="Pfam" id="PF13416">
    <property type="entry name" value="SBP_bac_8"/>
    <property type="match status" value="1"/>
</dbReference>
<dbReference type="EMBL" id="JAFMOF010000001">
    <property type="protein sequence ID" value="MBO0651659.1"/>
    <property type="molecule type" value="Genomic_DNA"/>
</dbReference>
<dbReference type="Gene3D" id="3.40.190.10">
    <property type="entry name" value="Periplasmic binding protein-like II"/>
    <property type="match status" value="2"/>
</dbReference>
<proteinExistence type="inferred from homology"/>
<organism evidence="3 4">
    <name type="scientific">Streptomyces triculaminicus</name>
    <dbReference type="NCBI Taxonomy" id="2816232"/>
    <lineage>
        <taxon>Bacteria</taxon>
        <taxon>Bacillati</taxon>
        <taxon>Actinomycetota</taxon>
        <taxon>Actinomycetes</taxon>
        <taxon>Kitasatosporales</taxon>
        <taxon>Streptomycetaceae</taxon>
        <taxon>Streptomyces</taxon>
    </lineage>
</organism>
<dbReference type="PANTHER" id="PTHR43649:SF29">
    <property type="entry name" value="OSMOPROTECTIVE COMPOUNDS-BINDING PROTEIN GGTB"/>
    <property type="match status" value="1"/>
</dbReference>
<dbReference type="Proteomes" id="UP000664781">
    <property type="component" value="Unassembled WGS sequence"/>
</dbReference>
<keyword evidence="2" id="KW-0813">Transport</keyword>
<dbReference type="AlphaFoldDB" id="A0A939JPM1"/>
<dbReference type="PANTHER" id="PTHR43649">
    <property type="entry name" value="ARABINOSE-BINDING PROTEIN-RELATED"/>
    <property type="match status" value="1"/>
</dbReference>